<keyword evidence="2" id="KW-1185">Reference proteome</keyword>
<evidence type="ECO:0000313" key="2">
    <source>
        <dbReference type="Proteomes" id="UP000012429"/>
    </source>
</evidence>
<reference evidence="1 2" key="1">
    <citation type="journal article" date="2012" name="BMC Genomics">
        <title>Genomic basis of broad host range and environmental adaptability of Rhizobium tropici CIAT 899 and Rhizobium sp. PRF 81 which are used in inoculants for common bean (Phaseolus vulgaris L.).</title>
        <authorList>
            <person name="Ormeno-Orrillo E."/>
            <person name="Menna P."/>
            <person name="Almeida L.G."/>
            <person name="Ollero F.J."/>
            <person name="Nicolas M.F."/>
            <person name="Pains Rodrigues E."/>
            <person name="Shigueyoshi Nakatani A."/>
            <person name="Silva Batista J.S."/>
            <person name="Oliveira Chueire L.M."/>
            <person name="Souza R.C."/>
            <person name="Ribeiro Vasconcelos A.T."/>
            <person name="Megias M."/>
            <person name="Hungria M."/>
            <person name="Martinez-Romero E."/>
        </authorList>
    </citation>
    <scope>NUCLEOTIDE SEQUENCE [LARGE SCALE GENOMIC DNA]</scope>
    <source>
        <strain evidence="1 2">PRF 81</strain>
    </source>
</reference>
<evidence type="ECO:0000313" key="1">
    <source>
        <dbReference type="EMBL" id="ENN85686.1"/>
    </source>
</evidence>
<comment type="caution">
    <text evidence="1">The sequence shown here is derived from an EMBL/GenBank/DDBJ whole genome shotgun (WGS) entry which is preliminary data.</text>
</comment>
<name>N6UY44_9HYPH</name>
<dbReference type="AlphaFoldDB" id="N6UY44"/>
<organism evidence="1 2">
    <name type="scientific">Rhizobium freirei PRF 81</name>
    <dbReference type="NCBI Taxonomy" id="363754"/>
    <lineage>
        <taxon>Bacteria</taxon>
        <taxon>Pseudomonadati</taxon>
        <taxon>Pseudomonadota</taxon>
        <taxon>Alphaproteobacteria</taxon>
        <taxon>Hyphomicrobiales</taxon>
        <taxon>Rhizobiaceae</taxon>
        <taxon>Rhizobium/Agrobacterium group</taxon>
        <taxon>Rhizobium</taxon>
    </lineage>
</organism>
<proteinExistence type="predicted"/>
<sequence length="517" mass="57890">MQNVVGRHHQHAGFKLGFQRERHVNGHLVTVEVGVEGRADERMQLDGLAFDQHGFEGLDAQAVQRRSAVQENRMLADDLVEDIPDFRLFLFDQLLGLLDGRGVTLRVEAGVDERLEQLERHLLRQAALVQLQFRAGHDDRTAGIVDALAEQVLTEAALLALEHVGQRLQRTLVGAGDDAAATAVVEQRIDRFLQHALFVADDDARSAQFDEALQTVVTVDDAAVQIVEIRGRETAAIERNQRAQVRRDDRDDLHDHPFRTVAGFHEVLDDLQALHQLLLLEIRRGVGKLGAQVAGDLLEVHAGQHLVDRFSADHGGELVFAILVDGEHVLFFREKLMLLESSQARLGDDVVFEVEDALHILQRHVEQRRNTARQRLQEPDVGNGSGELDMAHALTANARQRDFDAALFADDALVLHALVLAAQALVVLDRSEDACAEKTIAFRLERAIVDRFRLLDLAIRPGKNLLRRCDRYPDGIEILCRHLRVEKIHDLLVHAYLLLGRSALELQSVPANSREPD</sequence>
<gene>
    <name evidence="1" type="ORF">RHSP_10130</name>
</gene>
<protein>
    <submittedName>
        <fullName evidence="1">Uncharacterized protein</fullName>
    </submittedName>
</protein>
<accession>N6UY44</accession>
<dbReference type="EMBL" id="AQHN01000082">
    <property type="protein sequence ID" value="ENN85686.1"/>
    <property type="molecule type" value="Genomic_DNA"/>
</dbReference>
<dbReference type="Proteomes" id="UP000012429">
    <property type="component" value="Unassembled WGS sequence"/>
</dbReference>